<keyword evidence="2" id="KW-1185">Reference proteome</keyword>
<organism evidence="1 2">
    <name type="scientific">Candidatus Cyrtobacter comes</name>
    <dbReference type="NCBI Taxonomy" id="675776"/>
    <lineage>
        <taxon>Bacteria</taxon>
        <taxon>Pseudomonadati</taxon>
        <taxon>Pseudomonadota</taxon>
        <taxon>Alphaproteobacteria</taxon>
        <taxon>Rickettsiales</taxon>
        <taxon>Candidatus Midichloriaceae</taxon>
        <taxon>Candidatus Cyrtobacter</taxon>
    </lineage>
</organism>
<name>A0ABU5L7N2_9RICK</name>
<evidence type="ECO:0000313" key="2">
    <source>
        <dbReference type="Proteomes" id="UP001293791"/>
    </source>
</evidence>
<reference evidence="1 2" key="1">
    <citation type="submission" date="2023-02" db="EMBL/GenBank/DDBJ databases">
        <title>Host association and intracellularity evolved multiple times independently in the Rickettsiales.</title>
        <authorList>
            <person name="Castelli M."/>
            <person name="Nardi T."/>
            <person name="Gammuto L."/>
            <person name="Bellinzona G."/>
            <person name="Sabaneyeva E."/>
            <person name="Potekhin A."/>
            <person name="Serra V."/>
            <person name="Petroni G."/>
            <person name="Sassera D."/>
        </authorList>
    </citation>
    <scope>NUCLEOTIDE SEQUENCE [LARGE SCALE GENOMIC DNA]</scope>
    <source>
        <strain evidence="1 2">BOD18</strain>
    </source>
</reference>
<dbReference type="RefSeq" id="WP_322497619.1">
    <property type="nucleotide sequence ID" value="NZ_JARGYT010000022.1"/>
</dbReference>
<dbReference type="EMBL" id="JARGYT010000022">
    <property type="protein sequence ID" value="MDZ5762134.1"/>
    <property type="molecule type" value="Genomic_DNA"/>
</dbReference>
<evidence type="ECO:0000313" key="1">
    <source>
        <dbReference type="EMBL" id="MDZ5762134.1"/>
    </source>
</evidence>
<gene>
    <name evidence="1" type="ORF">Cyrtocomes_00504</name>
</gene>
<accession>A0ABU5L7N2</accession>
<protein>
    <submittedName>
        <fullName evidence="1">Uncharacterized protein</fullName>
    </submittedName>
</protein>
<dbReference type="Proteomes" id="UP001293791">
    <property type="component" value="Unassembled WGS sequence"/>
</dbReference>
<proteinExistence type="predicted"/>
<comment type="caution">
    <text evidence="1">The sequence shown here is derived from an EMBL/GenBank/DDBJ whole genome shotgun (WGS) entry which is preliminary data.</text>
</comment>
<sequence length="102" mass="11758">MIFKKCSKKVQAEIINQILVPSKKMLNIISAYIDDKGQEDEFLKKIRGRDSIIGVFLKVAALMFKIVEMEEENTQVDTISKISNSDINIIRNFLKKYDETNS</sequence>